<evidence type="ECO:0000313" key="1">
    <source>
        <dbReference type="EMBL" id="GGQ31546.1"/>
    </source>
</evidence>
<sequence length="59" mass="6462">MAAWAEGAANRVAAETTDRAAVVSVFVMVFTYGLDAADGTEVHRFLLPWSRRHSRSPRG</sequence>
<proteinExistence type="predicted"/>
<comment type="caution">
    <text evidence="1">The sequence shown here is derived from an EMBL/GenBank/DDBJ whole genome shotgun (WGS) entry which is preliminary data.</text>
</comment>
<organism evidence="1 2">
    <name type="scientific">Streptosporangium pseudovulgare</name>
    <dbReference type="NCBI Taxonomy" id="35765"/>
    <lineage>
        <taxon>Bacteria</taxon>
        <taxon>Bacillati</taxon>
        <taxon>Actinomycetota</taxon>
        <taxon>Actinomycetes</taxon>
        <taxon>Streptosporangiales</taxon>
        <taxon>Streptosporangiaceae</taxon>
        <taxon>Streptosporangium</taxon>
    </lineage>
</organism>
<dbReference type="EMBL" id="BMQJ01000029">
    <property type="protein sequence ID" value="GGQ31546.1"/>
    <property type="molecule type" value="Genomic_DNA"/>
</dbReference>
<reference evidence="2" key="1">
    <citation type="journal article" date="2019" name="Int. J. Syst. Evol. Microbiol.">
        <title>The Global Catalogue of Microorganisms (GCM) 10K type strain sequencing project: providing services to taxonomists for standard genome sequencing and annotation.</title>
        <authorList>
            <consortium name="The Broad Institute Genomics Platform"/>
            <consortium name="The Broad Institute Genome Sequencing Center for Infectious Disease"/>
            <person name="Wu L."/>
            <person name="Ma J."/>
        </authorList>
    </citation>
    <scope>NUCLEOTIDE SEQUENCE [LARGE SCALE GENOMIC DNA]</scope>
    <source>
        <strain evidence="2">JCM 3115</strain>
    </source>
</reference>
<keyword evidence="2" id="KW-1185">Reference proteome</keyword>
<protein>
    <submittedName>
        <fullName evidence="1">Uncharacterized protein</fullName>
    </submittedName>
</protein>
<name>A0ABQ2RLA8_9ACTN</name>
<gene>
    <name evidence="1" type="ORF">GCM10010140_72140</name>
</gene>
<evidence type="ECO:0000313" key="2">
    <source>
        <dbReference type="Proteomes" id="UP000611554"/>
    </source>
</evidence>
<accession>A0ABQ2RLA8</accession>
<dbReference type="Proteomes" id="UP000611554">
    <property type="component" value="Unassembled WGS sequence"/>
</dbReference>